<feature type="repeat" description="WD" evidence="5">
    <location>
        <begin position="8"/>
        <end position="40"/>
    </location>
</feature>
<dbReference type="Pfam" id="PF12341">
    <property type="entry name" value="Mcl1_mid"/>
    <property type="match status" value="1"/>
</dbReference>
<dbReference type="Gene3D" id="2.130.10.10">
    <property type="entry name" value="YVTN repeat-like/Quinoprotein amine dehydrogenase"/>
    <property type="match status" value="2"/>
</dbReference>
<evidence type="ECO:0000256" key="6">
    <source>
        <dbReference type="SAM" id="MobiDB-lite"/>
    </source>
</evidence>
<reference evidence="10 11" key="1">
    <citation type="submission" date="2021-08" db="EMBL/GenBank/DDBJ databases">
        <title>Draft Genome Sequence of Phanerochaete sordida strain YK-624.</title>
        <authorList>
            <person name="Mori T."/>
            <person name="Dohra H."/>
            <person name="Suzuki T."/>
            <person name="Kawagishi H."/>
            <person name="Hirai H."/>
        </authorList>
    </citation>
    <scope>NUCLEOTIDE SEQUENCE [LARGE SCALE GENOMIC DNA]</scope>
    <source>
        <strain evidence="10 11">YK-624</strain>
    </source>
</reference>
<dbReference type="OrthoDB" id="427368at2759"/>
<evidence type="ECO:0000259" key="9">
    <source>
        <dbReference type="Pfam" id="PF24817"/>
    </source>
</evidence>
<dbReference type="InterPro" id="IPR036322">
    <property type="entry name" value="WD40_repeat_dom_sf"/>
</dbReference>
<comment type="subcellular location">
    <subcellularLocation>
        <location evidence="1">Nucleus</location>
    </subcellularLocation>
</comment>
<keyword evidence="4" id="KW-0539">Nucleus</keyword>
<evidence type="ECO:0000256" key="4">
    <source>
        <dbReference type="ARBA" id="ARBA00023242"/>
    </source>
</evidence>
<dbReference type="InterPro" id="IPR048591">
    <property type="entry name" value="WDHD1/CFT4_hel"/>
</dbReference>
<sequence>MASKTLTGSSHKGGANALAFSRDGSHIYTGGQDRLARVWKAGGGTDQQDIPVLDAGEAVTAVAAGNDCWFSGSKDSEVRHYEEGTDTLVGHVTSAISIPIRSLAVDPKGEWIAVASDEMAVKVVHINDTLRVKVLKGHTKGVRRVTWHPSGSLLTSCGADGRILVWDVSEDEAKQVTAIDGVIPAVSDSELPEYGYDCSAVWHTSGQHFYVATRTHELVTISRTDWTKSATFSDDACSGAITALAMSPNGVYVATASKSGVFVWATQNRRLMYRFQDSVTAPLTQLAWSPTANLLAWTDTDGALTRWQNAVPADGIDPVKLSASLAAAKPLPQATKRKETDLFDLDLEIPDADEIAADPDADMDEAGAGVADVPDDDWILDDIGGGMDDEDEATKDARWSGGGGVREMVSVTKAQPAFQPGATPFAAKKRYLAYNMLGVVEVTDQDTHHIVNVEFHDRSARKSYHFTDHFKYDLAALGERGAAFACPPEGAQGAHVAYKPYGAWAAQADWTYELPAGVRAVGVAAGGVRPQKSLRSANDADLEGHGNVVVATSDGELIFLSGGGVERHVMSLQGEFVAMVAGAEWVFVVQREGSTTMDGSQNLTGRLITFDDFTLLQKDTLPIPKHHKLTWIGITEEGAPAMYDSSGVLNILPRFRLPFQATWARILNTNTLERKEGKQESYWPVGVSGETFMCLILKGMQEHPGFPRPLIQELPIRLPFKRTDPKEGPLEEHFARETMLLNILRDELSDDELTTDAISARELALDKELIQLIQGACKADRLARALDLARLLHHPTSLDMAAKVAGFYHLVGLQEKIGLLRDARDAGDRLEDMRDARRARAADFAVVGRPRTVVVEREERRAKPFADFRPPPAVHRPGLERATATPAPDAGPARARAGERRETRDFQANAVLSDDEYAAASPDGKRKRSEEPPAHAKRRATDVPAAQAQAKANPFARKADTNKNPFTKGAEMNRSLHKSESFFTKVDAAESDNGKRPAKGKAKAKETGGKQTTLFGLPAVAQADKKAAGAKKKKGAVSDSQTQDSQATIIDSQADETQDSQMTDVAMEETQETQDAEEPTAATAEDDEEPIDWPDSPERGVAALPEVETSA</sequence>
<dbReference type="GO" id="GO:0000278">
    <property type="term" value="P:mitotic cell cycle"/>
    <property type="evidence" value="ECO:0007669"/>
    <property type="project" value="TreeGrafter"/>
</dbReference>
<dbReference type="PROSITE" id="PS50294">
    <property type="entry name" value="WD_REPEATS_REGION"/>
    <property type="match status" value="2"/>
</dbReference>
<feature type="domain" description="WDHD1/CFT4 helical bundle" evidence="8">
    <location>
        <begin position="730"/>
        <end position="824"/>
    </location>
</feature>
<dbReference type="InterPro" id="IPR057646">
    <property type="entry name" value="WD40_WDHD1_1st"/>
</dbReference>
<evidence type="ECO:0000259" key="7">
    <source>
        <dbReference type="Pfam" id="PF12341"/>
    </source>
</evidence>
<gene>
    <name evidence="10" type="ORF">PsYK624_111120</name>
</gene>
<dbReference type="GO" id="GO:0003682">
    <property type="term" value="F:chromatin binding"/>
    <property type="evidence" value="ECO:0007669"/>
    <property type="project" value="TreeGrafter"/>
</dbReference>
<feature type="compositionally biased region" description="Basic and acidic residues" evidence="6">
    <location>
        <begin position="896"/>
        <end position="905"/>
    </location>
</feature>
<dbReference type="AlphaFoldDB" id="A0A9P3GHL1"/>
<feature type="repeat" description="WD" evidence="5">
    <location>
        <begin position="135"/>
        <end position="176"/>
    </location>
</feature>
<accession>A0A9P3GHL1</accession>
<dbReference type="PROSITE" id="PS00678">
    <property type="entry name" value="WD_REPEATS_1"/>
    <property type="match status" value="1"/>
</dbReference>
<dbReference type="PANTHER" id="PTHR19932:SF10">
    <property type="entry name" value="WD REPEAT AND HMG-BOX DNA-BINDING PROTEIN 1"/>
    <property type="match status" value="1"/>
</dbReference>
<name>A0A9P3GHL1_9APHY</name>
<feature type="domain" description="WDHD1/CFT4 second beta-propeller" evidence="7">
    <location>
        <begin position="417"/>
        <end position="719"/>
    </location>
</feature>
<feature type="domain" description="WDHD1 first WD40" evidence="9">
    <location>
        <begin position="11"/>
        <end position="304"/>
    </location>
</feature>
<evidence type="ECO:0000256" key="1">
    <source>
        <dbReference type="ARBA" id="ARBA00004123"/>
    </source>
</evidence>
<evidence type="ECO:0000256" key="5">
    <source>
        <dbReference type="PROSITE-ProRule" id="PRU00221"/>
    </source>
</evidence>
<dbReference type="InterPro" id="IPR015943">
    <property type="entry name" value="WD40/YVTN_repeat-like_dom_sf"/>
</dbReference>
<dbReference type="InterPro" id="IPR022100">
    <property type="entry name" value="WDHD1/CFT4_beta-prop_2nd"/>
</dbReference>
<evidence type="ECO:0000313" key="10">
    <source>
        <dbReference type="EMBL" id="GJE94936.1"/>
    </source>
</evidence>
<proteinExistence type="predicted"/>
<dbReference type="GO" id="GO:0006281">
    <property type="term" value="P:DNA repair"/>
    <property type="evidence" value="ECO:0007669"/>
    <property type="project" value="TreeGrafter"/>
</dbReference>
<dbReference type="InterPro" id="IPR019775">
    <property type="entry name" value="WD40_repeat_CS"/>
</dbReference>
<keyword evidence="3" id="KW-0677">Repeat</keyword>
<evidence type="ECO:0000259" key="8">
    <source>
        <dbReference type="Pfam" id="PF20946"/>
    </source>
</evidence>
<comment type="caution">
    <text evidence="10">The sequence shown here is derived from an EMBL/GenBank/DDBJ whole genome shotgun (WGS) entry which is preliminary data.</text>
</comment>
<keyword evidence="11" id="KW-1185">Reference proteome</keyword>
<feature type="compositionally biased region" description="Acidic residues" evidence="6">
    <location>
        <begin position="1066"/>
        <end position="1092"/>
    </location>
</feature>
<evidence type="ECO:0000256" key="3">
    <source>
        <dbReference type="ARBA" id="ARBA00022737"/>
    </source>
</evidence>
<organism evidence="10 11">
    <name type="scientific">Phanerochaete sordida</name>
    <dbReference type="NCBI Taxonomy" id="48140"/>
    <lineage>
        <taxon>Eukaryota</taxon>
        <taxon>Fungi</taxon>
        <taxon>Dikarya</taxon>
        <taxon>Basidiomycota</taxon>
        <taxon>Agaricomycotina</taxon>
        <taxon>Agaricomycetes</taxon>
        <taxon>Polyporales</taxon>
        <taxon>Phanerochaetaceae</taxon>
        <taxon>Phanerochaete</taxon>
    </lineage>
</organism>
<dbReference type="PANTHER" id="PTHR19932">
    <property type="entry name" value="WD REPEAT AND HMG-BOX DNA BINDING PROTEIN"/>
    <property type="match status" value="1"/>
</dbReference>
<evidence type="ECO:0000313" key="11">
    <source>
        <dbReference type="Proteomes" id="UP000703269"/>
    </source>
</evidence>
<dbReference type="PROSITE" id="PS50082">
    <property type="entry name" value="WD_REPEATS_2"/>
    <property type="match status" value="2"/>
</dbReference>
<dbReference type="GO" id="GO:0043596">
    <property type="term" value="C:nuclear replication fork"/>
    <property type="evidence" value="ECO:0007669"/>
    <property type="project" value="TreeGrafter"/>
</dbReference>
<dbReference type="InterPro" id="IPR001680">
    <property type="entry name" value="WD40_rpt"/>
</dbReference>
<dbReference type="GO" id="GO:0006261">
    <property type="term" value="P:DNA-templated DNA replication"/>
    <property type="evidence" value="ECO:0007669"/>
    <property type="project" value="TreeGrafter"/>
</dbReference>
<dbReference type="Proteomes" id="UP000703269">
    <property type="component" value="Unassembled WGS sequence"/>
</dbReference>
<evidence type="ECO:0000256" key="2">
    <source>
        <dbReference type="ARBA" id="ARBA00022574"/>
    </source>
</evidence>
<keyword evidence="2 5" id="KW-0853">WD repeat</keyword>
<dbReference type="SMART" id="SM00320">
    <property type="entry name" value="WD40"/>
    <property type="match status" value="6"/>
</dbReference>
<dbReference type="EMBL" id="BPQB01000044">
    <property type="protein sequence ID" value="GJE94936.1"/>
    <property type="molecule type" value="Genomic_DNA"/>
</dbReference>
<dbReference type="Pfam" id="PF24817">
    <property type="entry name" value="WD40_WDHD1_1st"/>
    <property type="match status" value="1"/>
</dbReference>
<feature type="region of interest" description="Disordered" evidence="6">
    <location>
        <begin position="864"/>
        <end position="1111"/>
    </location>
</feature>
<dbReference type="SUPFAM" id="SSF50978">
    <property type="entry name" value="WD40 repeat-like"/>
    <property type="match status" value="1"/>
</dbReference>
<feature type="compositionally biased region" description="Low complexity" evidence="6">
    <location>
        <begin position="881"/>
        <end position="895"/>
    </location>
</feature>
<protein>
    <submittedName>
        <fullName evidence="10">WD40 repeat domain-containing protein</fullName>
    </submittedName>
</protein>
<feature type="compositionally biased region" description="Polar residues" evidence="6">
    <location>
        <begin position="1041"/>
        <end position="1051"/>
    </location>
</feature>
<dbReference type="Pfam" id="PF20946">
    <property type="entry name" value="Ctf4_C"/>
    <property type="match status" value="1"/>
</dbReference>